<feature type="transmembrane region" description="Helical" evidence="1">
    <location>
        <begin position="24"/>
        <end position="44"/>
    </location>
</feature>
<keyword evidence="1" id="KW-0472">Membrane</keyword>
<proteinExistence type="predicted"/>
<dbReference type="RefSeq" id="WP_310301876.1">
    <property type="nucleotide sequence ID" value="NZ_BAAAPS010000008.1"/>
</dbReference>
<gene>
    <name evidence="2" type="ORF">J2S63_002124</name>
</gene>
<name>A0ABU2BWB4_9ACTN</name>
<evidence type="ECO:0000313" key="3">
    <source>
        <dbReference type="Proteomes" id="UP001183648"/>
    </source>
</evidence>
<evidence type="ECO:0000313" key="2">
    <source>
        <dbReference type="EMBL" id="MDR7362571.1"/>
    </source>
</evidence>
<organism evidence="2 3">
    <name type="scientific">Nocardioides marmoribigeumensis</name>
    <dbReference type="NCBI Taxonomy" id="433649"/>
    <lineage>
        <taxon>Bacteria</taxon>
        <taxon>Bacillati</taxon>
        <taxon>Actinomycetota</taxon>
        <taxon>Actinomycetes</taxon>
        <taxon>Propionibacteriales</taxon>
        <taxon>Nocardioidaceae</taxon>
        <taxon>Nocardioides</taxon>
    </lineage>
</organism>
<accession>A0ABU2BWB4</accession>
<evidence type="ECO:0000256" key="1">
    <source>
        <dbReference type="SAM" id="Phobius"/>
    </source>
</evidence>
<protein>
    <recommendedName>
        <fullName evidence="4">DUF3592 domain-containing protein</fullName>
    </recommendedName>
</protein>
<keyword evidence="1" id="KW-0812">Transmembrane</keyword>
<keyword evidence="3" id="KW-1185">Reference proteome</keyword>
<dbReference type="EMBL" id="JAVDYG010000001">
    <property type="protein sequence ID" value="MDR7362571.1"/>
    <property type="molecule type" value="Genomic_DNA"/>
</dbReference>
<dbReference type="Proteomes" id="UP001183648">
    <property type="component" value="Unassembled WGS sequence"/>
</dbReference>
<keyword evidence="1" id="KW-1133">Transmembrane helix</keyword>
<reference evidence="2 3" key="1">
    <citation type="submission" date="2023-07" db="EMBL/GenBank/DDBJ databases">
        <title>Sequencing the genomes of 1000 actinobacteria strains.</title>
        <authorList>
            <person name="Klenk H.-P."/>
        </authorList>
    </citation>
    <scope>NUCLEOTIDE SEQUENCE [LARGE SCALE GENOMIC DNA]</scope>
    <source>
        <strain evidence="2 3">DSM 19426</strain>
    </source>
</reference>
<feature type="transmembrane region" description="Helical" evidence="1">
    <location>
        <begin position="187"/>
        <end position="209"/>
    </location>
</feature>
<comment type="caution">
    <text evidence="2">The sequence shown here is derived from an EMBL/GenBank/DDBJ whole genome shotgun (WGS) entry which is preliminary data.</text>
</comment>
<sequence>MSTTTTPTGAQVRLPGRGGQARRVLAWVLLAGWIYVLAAIAVTGERDASWQHLSESLAAGEVGQVTVVGSLESYASSDSTTSGSARVEILWRDHALVRRTEVMQEVGQDHTSADGLHVVHGSVDEVLHRLDPGLRITSEQHRDGAFMNALGVTLHGRAAQAAFVLGLATLFLLVLGPEPERATRWAWFWLASACPPLGCMAYLVLGGILKRFPTPRPRRLTGGWAFLISLVLGAGSNAS</sequence>
<feature type="transmembrane region" description="Helical" evidence="1">
    <location>
        <begin position="158"/>
        <end position="175"/>
    </location>
</feature>
<evidence type="ECO:0008006" key="4">
    <source>
        <dbReference type="Google" id="ProtNLM"/>
    </source>
</evidence>